<dbReference type="GO" id="GO:0000301">
    <property type="term" value="P:retrograde transport, vesicle recycling within Golgi"/>
    <property type="evidence" value="ECO:0007669"/>
    <property type="project" value="TreeGrafter"/>
</dbReference>
<dbReference type="PANTHER" id="PTHR13815:SF7">
    <property type="entry name" value="GOLGIN SUBFAMILY A MEMBER 5"/>
    <property type="match status" value="1"/>
</dbReference>
<name>A0A8K0HEI7_9ROSA</name>
<evidence type="ECO:0000256" key="6">
    <source>
        <dbReference type="ARBA" id="ARBA00023136"/>
    </source>
</evidence>
<dbReference type="GO" id="GO:0031985">
    <property type="term" value="C:Golgi cisterna"/>
    <property type="evidence" value="ECO:0007669"/>
    <property type="project" value="TreeGrafter"/>
</dbReference>
<keyword evidence="2" id="KW-0812">Transmembrane</keyword>
<keyword evidence="3" id="KW-1133">Transmembrane helix</keyword>
<keyword evidence="4" id="KW-0333">Golgi apparatus</keyword>
<comment type="subcellular location">
    <subcellularLocation>
        <location evidence="1">Golgi apparatus membrane</location>
        <topology evidence="1">Single-pass membrane protein</topology>
    </subcellularLocation>
</comment>
<accession>A0A8K0HEI7</accession>
<dbReference type="InterPro" id="IPR019177">
    <property type="entry name" value="Golgin_subfamily_A_member_5"/>
</dbReference>
<evidence type="ECO:0000313" key="7">
    <source>
        <dbReference type="EMBL" id="KAF3451201.1"/>
    </source>
</evidence>
<evidence type="ECO:0000256" key="3">
    <source>
        <dbReference type="ARBA" id="ARBA00022989"/>
    </source>
</evidence>
<dbReference type="GO" id="GO:0000139">
    <property type="term" value="C:Golgi membrane"/>
    <property type="evidence" value="ECO:0007669"/>
    <property type="project" value="UniProtKB-SubCell"/>
</dbReference>
<reference evidence="7" key="1">
    <citation type="submission" date="2020-03" db="EMBL/GenBank/DDBJ databases">
        <title>A high-quality chromosome-level genome assembly of a woody plant with both climbing and erect habits, Rhamnella rubrinervis.</title>
        <authorList>
            <person name="Lu Z."/>
            <person name="Yang Y."/>
            <person name="Zhu X."/>
            <person name="Sun Y."/>
        </authorList>
    </citation>
    <scope>NUCLEOTIDE SEQUENCE</scope>
    <source>
        <strain evidence="7">BYM</strain>
        <tissue evidence="7">Leaf</tissue>
    </source>
</reference>
<gene>
    <name evidence="7" type="ORF">FNV43_RR07294</name>
</gene>
<keyword evidence="5" id="KW-0175">Coiled coil</keyword>
<keyword evidence="8" id="KW-1185">Reference proteome</keyword>
<dbReference type="AlphaFoldDB" id="A0A8K0HEI7"/>
<evidence type="ECO:0000256" key="2">
    <source>
        <dbReference type="ARBA" id="ARBA00022692"/>
    </source>
</evidence>
<evidence type="ECO:0000256" key="5">
    <source>
        <dbReference type="ARBA" id="ARBA00023054"/>
    </source>
</evidence>
<dbReference type="Proteomes" id="UP000796880">
    <property type="component" value="Unassembled WGS sequence"/>
</dbReference>
<dbReference type="OrthoDB" id="1834135at2759"/>
<dbReference type="EMBL" id="VOIH02000003">
    <property type="protein sequence ID" value="KAF3451201.1"/>
    <property type="molecule type" value="Genomic_DNA"/>
</dbReference>
<sequence>MGAIIEAKTPFRAPIQFEGRLTTESSLSTTSFAIDAAPSTINRCERIRCIHTRSGILDLKFSDPATKPWFLLHGLDFYLPGRHAYLWLLVLESSFKPRPKIFSSPLDTSVDNLKVKLSWFPAIAKCFKAQYGCFPENEKFVLDFQDYKSENAQLEELLFAERELSKSYEARIKQLQQYLSVSKNDVMRVESNMVEALAIKNSKIEALVSATDELKKRLLYLKEIWLHCSFRDIALCSKGGASLTKKRRKSMQHTMLAKWFAFMEREVELEQRALEGLTALARIQLVSFVVSEYSSGFKQKLLISCKEKMYLIKHHSCSARSSTTR</sequence>
<evidence type="ECO:0000256" key="4">
    <source>
        <dbReference type="ARBA" id="ARBA00023034"/>
    </source>
</evidence>
<dbReference type="PANTHER" id="PTHR13815">
    <property type="entry name" value="GOLGIN-84"/>
    <property type="match status" value="1"/>
</dbReference>
<protein>
    <submittedName>
        <fullName evidence="7">Uncharacterized protein</fullName>
    </submittedName>
</protein>
<evidence type="ECO:0000256" key="1">
    <source>
        <dbReference type="ARBA" id="ARBA00004194"/>
    </source>
</evidence>
<keyword evidence="6" id="KW-0472">Membrane</keyword>
<organism evidence="7 8">
    <name type="scientific">Rhamnella rubrinervis</name>
    <dbReference type="NCBI Taxonomy" id="2594499"/>
    <lineage>
        <taxon>Eukaryota</taxon>
        <taxon>Viridiplantae</taxon>
        <taxon>Streptophyta</taxon>
        <taxon>Embryophyta</taxon>
        <taxon>Tracheophyta</taxon>
        <taxon>Spermatophyta</taxon>
        <taxon>Magnoliopsida</taxon>
        <taxon>eudicotyledons</taxon>
        <taxon>Gunneridae</taxon>
        <taxon>Pentapetalae</taxon>
        <taxon>rosids</taxon>
        <taxon>fabids</taxon>
        <taxon>Rosales</taxon>
        <taxon>Rhamnaceae</taxon>
        <taxon>rhamnoid group</taxon>
        <taxon>Rhamneae</taxon>
        <taxon>Rhamnella</taxon>
    </lineage>
</organism>
<proteinExistence type="predicted"/>
<comment type="caution">
    <text evidence="7">The sequence shown here is derived from an EMBL/GenBank/DDBJ whole genome shotgun (WGS) entry which is preliminary data.</text>
</comment>
<dbReference type="GO" id="GO:0007030">
    <property type="term" value="P:Golgi organization"/>
    <property type="evidence" value="ECO:0007669"/>
    <property type="project" value="InterPro"/>
</dbReference>
<evidence type="ECO:0000313" key="8">
    <source>
        <dbReference type="Proteomes" id="UP000796880"/>
    </source>
</evidence>